<dbReference type="AlphaFoldDB" id="A0A1U7H9E6"/>
<dbReference type="Pfam" id="PF00005">
    <property type="entry name" value="ABC_tran"/>
    <property type="match status" value="1"/>
</dbReference>
<feature type="domain" description="ABC transporter" evidence="5">
    <location>
        <begin position="7"/>
        <end position="256"/>
    </location>
</feature>
<dbReference type="OrthoDB" id="9778870at2"/>
<dbReference type="InterPro" id="IPR015860">
    <property type="entry name" value="ABC_transpr_TagH-like"/>
</dbReference>
<dbReference type="SMART" id="SM00382">
    <property type="entry name" value="AAA"/>
    <property type="match status" value="1"/>
</dbReference>
<name>A0A1U7H9E6_9CYAN</name>
<evidence type="ECO:0000259" key="5">
    <source>
        <dbReference type="PROSITE" id="PS50893"/>
    </source>
</evidence>
<dbReference type="Gene3D" id="3.40.50.300">
    <property type="entry name" value="P-loop containing nucleotide triphosphate hydrolases"/>
    <property type="match status" value="1"/>
</dbReference>
<comment type="caution">
    <text evidence="6">The sequence shown here is derived from an EMBL/GenBank/DDBJ whole genome shotgun (WGS) entry which is preliminary data.</text>
</comment>
<keyword evidence="3" id="KW-0547">Nucleotide-binding</keyword>
<dbReference type="PANTHER" id="PTHR46743:SF2">
    <property type="entry name" value="TEICHOIC ACIDS EXPORT ATP-BINDING PROTEIN TAGH"/>
    <property type="match status" value="1"/>
</dbReference>
<evidence type="ECO:0000313" key="6">
    <source>
        <dbReference type="EMBL" id="OKH20155.1"/>
    </source>
</evidence>
<dbReference type="InterPro" id="IPR003593">
    <property type="entry name" value="AAA+_ATPase"/>
</dbReference>
<dbReference type="CDD" id="cd03220">
    <property type="entry name" value="ABC_KpsT_Wzt"/>
    <property type="match status" value="1"/>
</dbReference>
<dbReference type="Gene3D" id="2.70.50.60">
    <property type="entry name" value="abc- transporter (atp binding component) like domain"/>
    <property type="match status" value="1"/>
</dbReference>
<proteinExistence type="inferred from homology"/>
<dbReference type="GO" id="GO:0016887">
    <property type="term" value="F:ATP hydrolysis activity"/>
    <property type="evidence" value="ECO:0007669"/>
    <property type="project" value="InterPro"/>
</dbReference>
<keyword evidence="7" id="KW-1185">Reference proteome</keyword>
<keyword evidence="2" id="KW-0813">Transport</keyword>
<protein>
    <submittedName>
        <fullName evidence="6">ABC transporter</fullName>
    </submittedName>
</protein>
<dbReference type="InterPro" id="IPR029439">
    <property type="entry name" value="Wzt_C"/>
</dbReference>
<organism evidence="6 7">
    <name type="scientific">Hydrococcus rivularis NIES-593</name>
    <dbReference type="NCBI Taxonomy" id="1921803"/>
    <lineage>
        <taxon>Bacteria</taxon>
        <taxon>Bacillati</taxon>
        <taxon>Cyanobacteriota</taxon>
        <taxon>Cyanophyceae</taxon>
        <taxon>Pleurocapsales</taxon>
        <taxon>Hydrococcaceae</taxon>
        <taxon>Hydrococcus</taxon>
    </lineage>
</organism>
<dbReference type="PROSITE" id="PS00211">
    <property type="entry name" value="ABC_TRANSPORTER_1"/>
    <property type="match status" value="1"/>
</dbReference>
<evidence type="ECO:0000256" key="1">
    <source>
        <dbReference type="ARBA" id="ARBA00005417"/>
    </source>
</evidence>
<evidence type="ECO:0000256" key="2">
    <source>
        <dbReference type="ARBA" id="ARBA00022448"/>
    </source>
</evidence>
<dbReference type="CDD" id="cd10147">
    <property type="entry name" value="Wzt_C-like"/>
    <property type="match status" value="1"/>
</dbReference>
<dbReference type="STRING" id="1921803.NIES593_19910"/>
<dbReference type="EMBL" id="MRCB01000034">
    <property type="protein sequence ID" value="OKH20155.1"/>
    <property type="molecule type" value="Genomic_DNA"/>
</dbReference>
<dbReference type="GO" id="GO:0016020">
    <property type="term" value="C:membrane"/>
    <property type="evidence" value="ECO:0007669"/>
    <property type="project" value="InterPro"/>
</dbReference>
<dbReference type="RefSeq" id="WP_073601246.1">
    <property type="nucleotide sequence ID" value="NZ_MRCB01000034.1"/>
</dbReference>
<dbReference type="SUPFAM" id="SSF52540">
    <property type="entry name" value="P-loop containing nucleoside triphosphate hydrolases"/>
    <property type="match status" value="1"/>
</dbReference>
<dbReference type="InterPro" id="IPR027417">
    <property type="entry name" value="P-loop_NTPase"/>
</dbReference>
<sequence>MDDEILIKVENVSKKYCRDLKRSLWYGLQDIASEVLAGRRHNAELRPDEFWSVDNVSFELRRGECLGLIGPNGAGKSTLLKMLNGLLKPDRGRIELRGRVGALIELSAGFNPILTGRENIYSRGAILGFTKAEIDRKLDAIIEFSELKEFIDTPVINYSSGMRVRLGFAVAAQMEPDVLLLDEVLAVGDVGFRAKCFNAIYKMIKNAAVILVTHTMPQVSRVCSDIMVMNHGKCEFQGKNVPKGIDLFYTFFKGEESSFSGSGRAVIHQIELESNGKKDIESIKYLDELSIYIDATIDTTVKSPTIAVAIMSQELQHVAQCISSFNGVEIANTGERMKVVLNLGKLNFNPGIYSIAITINSENLGEVLCRYDNIKKFRVVGQQYGYAPVLIEGEWKVFNGAKYQEI</sequence>
<dbReference type="InterPro" id="IPR050683">
    <property type="entry name" value="Bact_Polysacc_Export_ATP-bd"/>
</dbReference>
<dbReference type="InterPro" id="IPR017871">
    <property type="entry name" value="ABC_transporter-like_CS"/>
</dbReference>
<gene>
    <name evidence="6" type="ORF">NIES593_19910</name>
</gene>
<accession>A0A1U7H9E6</accession>
<dbReference type="PANTHER" id="PTHR46743">
    <property type="entry name" value="TEICHOIC ACIDS EXPORT ATP-BINDING PROTEIN TAGH"/>
    <property type="match status" value="1"/>
</dbReference>
<comment type="similarity">
    <text evidence="1">Belongs to the ABC transporter superfamily.</text>
</comment>
<dbReference type="Pfam" id="PF14524">
    <property type="entry name" value="Wzt_C"/>
    <property type="match status" value="1"/>
</dbReference>
<evidence type="ECO:0000256" key="4">
    <source>
        <dbReference type="ARBA" id="ARBA00022840"/>
    </source>
</evidence>
<reference evidence="6 7" key="1">
    <citation type="submission" date="2016-11" db="EMBL/GenBank/DDBJ databases">
        <title>Draft Genome Sequences of Nine Cyanobacterial Strains from Diverse Habitats.</title>
        <authorList>
            <person name="Zhu T."/>
            <person name="Hou S."/>
            <person name="Lu X."/>
            <person name="Hess W.R."/>
        </authorList>
    </citation>
    <scope>NUCLEOTIDE SEQUENCE [LARGE SCALE GENOMIC DNA]</scope>
    <source>
        <strain evidence="6 7">NIES-593</strain>
    </source>
</reference>
<dbReference type="GO" id="GO:0140359">
    <property type="term" value="F:ABC-type transporter activity"/>
    <property type="evidence" value="ECO:0007669"/>
    <property type="project" value="InterPro"/>
</dbReference>
<keyword evidence="4" id="KW-0067">ATP-binding</keyword>
<dbReference type="PROSITE" id="PS50893">
    <property type="entry name" value="ABC_TRANSPORTER_2"/>
    <property type="match status" value="1"/>
</dbReference>
<evidence type="ECO:0000256" key="3">
    <source>
        <dbReference type="ARBA" id="ARBA00022741"/>
    </source>
</evidence>
<dbReference type="GO" id="GO:0005524">
    <property type="term" value="F:ATP binding"/>
    <property type="evidence" value="ECO:0007669"/>
    <property type="project" value="UniProtKB-KW"/>
</dbReference>
<dbReference type="InterPro" id="IPR003439">
    <property type="entry name" value="ABC_transporter-like_ATP-bd"/>
</dbReference>
<dbReference type="Proteomes" id="UP000186868">
    <property type="component" value="Unassembled WGS sequence"/>
</dbReference>
<evidence type="ECO:0000313" key="7">
    <source>
        <dbReference type="Proteomes" id="UP000186868"/>
    </source>
</evidence>